<evidence type="ECO:0000256" key="1">
    <source>
        <dbReference type="SAM" id="SignalP"/>
    </source>
</evidence>
<evidence type="ECO:0000313" key="3">
    <source>
        <dbReference type="Proteomes" id="UP000183947"/>
    </source>
</evidence>
<dbReference type="RefSeq" id="WP_244535910.1">
    <property type="nucleotide sequence ID" value="NZ_FRAS01000006.1"/>
</dbReference>
<dbReference type="Proteomes" id="UP000183947">
    <property type="component" value="Unassembled WGS sequence"/>
</dbReference>
<reference evidence="3" key="1">
    <citation type="submission" date="2016-11" db="EMBL/GenBank/DDBJ databases">
        <authorList>
            <person name="Varghese N."/>
            <person name="Submissions S."/>
        </authorList>
    </citation>
    <scope>NUCLEOTIDE SEQUENCE [LARGE SCALE GENOMIC DNA]</scope>
    <source>
        <strain evidence="3">DSM 18569</strain>
    </source>
</reference>
<keyword evidence="1" id="KW-0732">Signal</keyword>
<dbReference type="EMBL" id="FRAS01000006">
    <property type="protein sequence ID" value="SHK78440.1"/>
    <property type="molecule type" value="Genomic_DNA"/>
</dbReference>
<accession>A0A1M6VAD4</accession>
<proteinExistence type="predicted"/>
<name>A0A1M6VAD4_9BACT</name>
<protein>
    <submittedName>
        <fullName evidence="2">Carboxymethylenebutenolidase</fullName>
    </submittedName>
</protein>
<keyword evidence="3" id="KW-1185">Reference proteome</keyword>
<organism evidence="2 3">
    <name type="scientific">Hymenobacter psychrotolerans DSM 18569</name>
    <dbReference type="NCBI Taxonomy" id="1121959"/>
    <lineage>
        <taxon>Bacteria</taxon>
        <taxon>Pseudomonadati</taxon>
        <taxon>Bacteroidota</taxon>
        <taxon>Cytophagia</taxon>
        <taxon>Cytophagales</taxon>
        <taxon>Hymenobacteraceae</taxon>
        <taxon>Hymenobacter</taxon>
    </lineage>
</organism>
<feature type="signal peptide" evidence="1">
    <location>
        <begin position="1"/>
        <end position="20"/>
    </location>
</feature>
<evidence type="ECO:0000313" key="2">
    <source>
        <dbReference type="EMBL" id="SHK78440.1"/>
    </source>
</evidence>
<feature type="chain" id="PRO_5012500421" evidence="1">
    <location>
        <begin position="21"/>
        <end position="59"/>
    </location>
</feature>
<sequence length="59" mass="6126">MKKFWTLCAALLSVVSVASAQTLSCCAKAPAGAATEVFAMLATNEEFSGGHDAPLPFTY</sequence>
<gene>
    <name evidence="2" type="ORF">SAMN02746009_01551</name>
</gene>
<dbReference type="AlphaFoldDB" id="A0A1M6VAD4"/>
<dbReference type="STRING" id="1121959.SAMN02746009_01551"/>